<sequence>MWKLIQFGSHFSGAAPSNGGTQLEPGAVTTPLPIASEAGAAAQPTANSTTKAAEKKQEEGENTLRPTNSRKSGGGSVMSRNSAGNREFQFFFEDEVFRIDRKGRVRFGVITGTAETYSSDDEEEDANEALGKGDVRVAFYPDGKETVRAEKSIGLADRTLMPGDVVRRRLPGQKQMSGQAGYVRDVSVRADVKVLGTKYVIRNVPSERLRPISEWVRDIPVCLGNWIGYTVNVDETAVLRSNYGALVEISSVDFHKFKDAFGPSDREVFSPSVYYPNNVVIGRLPPLDRVTNLTPDLHLPTNRKRRSMYTVESVKTTSVTVAWTFKTTPQFDCGHETDPLKQPKSCIKGEELANVKRLNIYESYMLQIHDRFYLKYSKCDRLVKQTGWENEQAKLYQGIFLRQKSDGENIEQLVNSSALASSPAVPSSSRTSHLAKLRRMNVKSSLQRLNRSQSDNDSAKKQRTSYDDPVDSIDEDIEDDSTPEVHDVAESTESTTESIGTAPTNTEQPSSAVNSYASQAARIVFRNFKRRPNKKKSRPSKKSLFPKNDNDPKDGDEMVVETLVVYSTLTVVWQDGTVENSIPSTELYPIHHLDNHEFFPGDFVSKANNYSPSPMDYGVIQSVDHDERIAKVKWFNIYGNMSNPVPSCRETEELSVYDLRDHADYQYRPGTMVIRVSNFTGEDLNSTAGQVIDNYPDGRVRVWWAKGHITMCYPQDLFEIHQSDQEHDGYETEETDNSWETQSDNSRSLEVSASMGSLDVEEHIISGIDRANEAIHRLEKILMALPQERKAEVLHDLLAVYKNCRMLDRFLKTEFFHVDYFQGILCEKELDQANNSATAAQATPSDERLAQMDTAQTAIAAAAHQVAVSVSELVGPIDGRPLMSTGIKIELPTPGQTTSTPNKRKSSTHVDEVQCKKSSERINIDTTQQVELLSNIALSESETQLGYSELLNKFRKEYTDMIKNARASIAKAFEKRKVDKQNDSGVHSRTENSSSDFTMSNDAKDTGEEKEKFLENVQADVNIEFANTDSDICEVFCFLLQEQMAKCKEAILETFSKNKLREKDSDEQPASDAEECTEASEPAPGSNPERDEAMEEQPLNMNALSESLPALETPTACSSPSPTVELPAIPSKPCFTVLPNAPAAHSFIDNVIHPNSKSLYQRAVHREYAMLQASLPPGVSVRTYEDRMDLMSVMMVGPKRTPYENALFFFDFQMGADYPKSPPTCHYISYCTERLNPNLYEEGKVCVSLLGTWSGKDSEVWSPHSTMLQVLVSIQGLILVDEPYYNEAGYEKQRGTQLGNENSRVYNEMAIIKIAHSTVKQLQKPPLIFRKELIEHFTEFGNELHNRMLAWSEYSSEAQRLKITSIKDMPEHHLAPCEMPEFPLLPCSRGFCIAVKGVLETLKSELAALASKQSEPEAVATAPRAAPEEV</sequence>
<feature type="compositionally biased region" description="Acidic residues" evidence="3">
    <location>
        <begin position="468"/>
        <end position="482"/>
    </location>
</feature>
<dbReference type="Proteomes" id="UP000494163">
    <property type="component" value="Chromosome 3R"/>
</dbReference>
<protein>
    <submittedName>
        <fullName evidence="5">CG10254</fullName>
    </submittedName>
</protein>
<dbReference type="FunFam" id="3.10.110.10:FF:000136">
    <property type="entry name" value="Predicted protein"/>
    <property type="match status" value="1"/>
</dbReference>
<feature type="domain" description="UBC core" evidence="4">
    <location>
        <begin position="1159"/>
        <end position="1319"/>
    </location>
</feature>
<evidence type="ECO:0000259" key="4">
    <source>
        <dbReference type="PROSITE" id="PS50127"/>
    </source>
</evidence>
<feature type="compositionally biased region" description="Polar residues" evidence="3">
    <location>
        <begin position="991"/>
        <end position="1001"/>
    </location>
</feature>
<feature type="compositionally biased region" description="Basic and acidic residues" evidence="3">
    <location>
        <begin position="457"/>
        <end position="466"/>
    </location>
</feature>
<dbReference type="Pfam" id="PF23046">
    <property type="entry name" value="tSH3-B_UBE2O"/>
    <property type="match status" value="1"/>
</dbReference>
<dbReference type="CDD" id="cd23837">
    <property type="entry name" value="UBCc_UBE2O"/>
    <property type="match status" value="1"/>
</dbReference>
<evidence type="ECO:0000256" key="1">
    <source>
        <dbReference type="ARBA" id="ARBA00022679"/>
    </source>
</evidence>
<dbReference type="PROSITE" id="PS50127">
    <property type="entry name" value="UBC_2"/>
    <property type="match status" value="1"/>
</dbReference>
<dbReference type="InterPro" id="IPR057735">
    <property type="entry name" value="UBE2O-like_tSH3-B"/>
</dbReference>
<dbReference type="Gene3D" id="3.10.110.10">
    <property type="entry name" value="Ubiquitin Conjugating Enzyme"/>
    <property type="match status" value="1"/>
</dbReference>
<dbReference type="OrthoDB" id="47801at2759"/>
<feature type="region of interest" description="Disordered" evidence="3">
    <location>
        <begin position="1060"/>
        <end position="1093"/>
    </location>
</feature>
<evidence type="ECO:0000313" key="5">
    <source>
        <dbReference type="EMBL" id="ALC45839.1"/>
    </source>
</evidence>
<dbReference type="OMA" id="WVKGFED"/>
<feature type="compositionally biased region" description="Basic residues" evidence="3">
    <location>
        <begin position="527"/>
        <end position="541"/>
    </location>
</feature>
<dbReference type="GO" id="GO:0061631">
    <property type="term" value="F:ubiquitin conjugating enzyme activity"/>
    <property type="evidence" value="ECO:0007669"/>
    <property type="project" value="TreeGrafter"/>
</dbReference>
<feature type="compositionally biased region" description="Acidic residues" evidence="3">
    <location>
        <begin position="1067"/>
        <end position="1078"/>
    </location>
</feature>
<dbReference type="SMART" id="SM00212">
    <property type="entry name" value="UBCc"/>
    <property type="match status" value="1"/>
</dbReference>
<dbReference type="SUPFAM" id="SSF54495">
    <property type="entry name" value="UBC-like"/>
    <property type="match status" value="1"/>
</dbReference>
<proteinExistence type="predicted"/>
<dbReference type="Pfam" id="PF23044">
    <property type="entry name" value="SH3-C_UBE2O"/>
    <property type="match status" value="1"/>
</dbReference>
<feature type="region of interest" description="Disordered" evidence="3">
    <location>
        <begin position="1411"/>
        <end position="1430"/>
    </location>
</feature>
<feature type="region of interest" description="Disordered" evidence="3">
    <location>
        <begin position="34"/>
        <end position="81"/>
    </location>
</feature>
<dbReference type="Pfam" id="PF00179">
    <property type="entry name" value="UQ_con"/>
    <property type="match status" value="1"/>
</dbReference>
<dbReference type="InterPro" id="IPR016135">
    <property type="entry name" value="UBQ-conjugating_enzyme/RWD"/>
</dbReference>
<dbReference type="PANTHER" id="PTHR46116">
    <property type="entry name" value="(E3-INDEPENDENT) E2 UBIQUITIN-CONJUGATING ENZYME"/>
    <property type="match status" value="1"/>
</dbReference>
<feature type="compositionally biased region" description="Basic and acidic residues" evidence="3">
    <location>
        <begin position="977"/>
        <end position="990"/>
    </location>
</feature>
<dbReference type="InterPro" id="IPR000608">
    <property type="entry name" value="UBC"/>
</dbReference>
<dbReference type="Pfam" id="PF23043">
    <property type="entry name" value="SH3-B_UBE2O"/>
    <property type="match status" value="1"/>
</dbReference>
<feature type="region of interest" description="Disordered" evidence="3">
    <location>
        <begin position="886"/>
        <end position="910"/>
    </location>
</feature>
<keyword evidence="1" id="KW-0808">Transferase</keyword>
<dbReference type="InterPro" id="IPR057734">
    <property type="entry name" value="UBE2O-like_SH3-C"/>
</dbReference>
<organism evidence="5 6">
    <name type="scientific">Drosophila busckii</name>
    <name type="common">Fruit fly</name>
    <dbReference type="NCBI Taxonomy" id="30019"/>
    <lineage>
        <taxon>Eukaryota</taxon>
        <taxon>Metazoa</taxon>
        <taxon>Ecdysozoa</taxon>
        <taxon>Arthropoda</taxon>
        <taxon>Hexapoda</taxon>
        <taxon>Insecta</taxon>
        <taxon>Pterygota</taxon>
        <taxon>Neoptera</taxon>
        <taxon>Endopterygota</taxon>
        <taxon>Diptera</taxon>
        <taxon>Brachycera</taxon>
        <taxon>Muscomorpha</taxon>
        <taxon>Ephydroidea</taxon>
        <taxon>Drosophilidae</taxon>
        <taxon>Drosophila</taxon>
    </lineage>
</organism>
<gene>
    <name evidence="5" type="ORF">Dbus_chr3Rg589</name>
</gene>
<feature type="compositionally biased region" description="Polar residues" evidence="3">
    <location>
        <begin position="442"/>
        <end position="456"/>
    </location>
</feature>
<name>A0A0M3QXG7_DROBS</name>
<evidence type="ECO:0000256" key="3">
    <source>
        <dbReference type="SAM" id="MobiDB-lite"/>
    </source>
</evidence>
<dbReference type="PANTHER" id="PTHR46116:SF15">
    <property type="entry name" value="(E3-INDEPENDENT) E2 UBIQUITIN-CONJUGATING ENZYME"/>
    <property type="match status" value="1"/>
</dbReference>
<dbReference type="InterPro" id="IPR057733">
    <property type="entry name" value="UBE2O-like_SH3-B"/>
</dbReference>
<feature type="region of interest" description="Disordered" evidence="3">
    <location>
        <begin position="977"/>
        <end position="1009"/>
    </location>
</feature>
<keyword evidence="6" id="KW-1185">Reference proteome</keyword>
<feature type="region of interest" description="Disordered" evidence="3">
    <location>
        <begin position="417"/>
        <end position="514"/>
    </location>
</feature>
<evidence type="ECO:0000313" key="6">
    <source>
        <dbReference type="Proteomes" id="UP000494163"/>
    </source>
</evidence>
<evidence type="ECO:0000256" key="2">
    <source>
        <dbReference type="ARBA" id="ARBA00022786"/>
    </source>
</evidence>
<feature type="region of interest" description="Disordered" evidence="3">
    <location>
        <begin position="527"/>
        <end position="556"/>
    </location>
</feature>
<dbReference type="STRING" id="30019.A0A0M3QXG7"/>
<feature type="compositionally biased region" description="Polar residues" evidence="3">
    <location>
        <begin position="499"/>
        <end position="514"/>
    </location>
</feature>
<reference evidence="5 6" key="1">
    <citation type="submission" date="2015-08" db="EMBL/GenBank/DDBJ databases">
        <title>Ancestral chromatin configuration constrains chromatin evolution on differentiating sex chromosomes in Drosophila.</title>
        <authorList>
            <person name="Zhou Q."/>
            <person name="Bachtrog D."/>
        </authorList>
    </citation>
    <scope>NUCLEOTIDE SEQUENCE [LARGE SCALE GENOMIC DNA]</scope>
    <source>
        <tissue evidence="5">Whole larvae</tissue>
    </source>
</reference>
<dbReference type="EMBL" id="CP012526">
    <property type="protein sequence ID" value="ALC45839.1"/>
    <property type="molecule type" value="Genomic_DNA"/>
</dbReference>
<dbReference type="SMR" id="A0A0M3QXG7"/>
<accession>A0A0M3QXG7</accession>
<keyword evidence="2" id="KW-0833">Ubl conjugation pathway</keyword>
<feature type="compositionally biased region" description="Low complexity" evidence="3">
    <location>
        <begin position="417"/>
        <end position="429"/>
    </location>
</feature>